<evidence type="ECO:0000313" key="7">
    <source>
        <dbReference type="EMBL" id="RVW08284.1"/>
    </source>
</evidence>
<dbReference type="OrthoDB" id="4447445at2"/>
<proteinExistence type="inferred from homology"/>
<evidence type="ECO:0000256" key="4">
    <source>
        <dbReference type="SAM" id="MobiDB-lite"/>
    </source>
</evidence>
<dbReference type="InterPro" id="IPR013595">
    <property type="entry name" value="Pept_S33_TAP-like_C"/>
</dbReference>
<evidence type="ECO:0000259" key="5">
    <source>
        <dbReference type="Pfam" id="PF00561"/>
    </source>
</evidence>
<comment type="caution">
    <text evidence="7">The sequence shown here is derived from an EMBL/GenBank/DDBJ whole genome shotgun (WGS) entry which is preliminary data.</text>
</comment>
<dbReference type="PANTHER" id="PTHR43248">
    <property type="entry name" value="2-SUCCINYL-6-HYDROXY-2,4-CYCLOHEXADIENE-1-CARBOXYLATE SYNTHASE"/>
    <property type="match status" value="1"/>
</dbReference>
<dbReference type="Pfam" id="PF08386">
    <property type="entry name" value="Abhydrolase_4"/>
    <property type="match status" value="1"/>
</dbReference>
<dbReference type="InterPro" id="IPR051601">
    <property type="entry name" value="Serine_prot/Carboxylest_S33"/>
</dbReference>
<dbReference type="EMBL" id="RKLP01000009">
    <property type="protein sequence ID" value="RVW08284.1"/>
    <property type="molecule type" value="Genomic_DNA"/>
</dbReference>
<feature type="region of interest" description="Disordered" evidence="4">
    <location>
        <begin position="265"/>
        <end position="300"/>
    </location>
</feature>
<keyword evidence="8" id="KW-1185">Reference proteome</keyword>
<evidence type="ECO:0000256" key="1">
    <source>
        <dbReference type="ARBA" id="ARBA00010088"/>
    </source>
</evidence>
<dbReference type="PROSITE" id="PS51257">
    <property type="entry name" value="PROKAR_LIPOPROTEIN"/>
    <property type="match status" value="1"/>
</dbReference>
<organism evidence="7 8">
    <name type="scientific">Prescottella agglutinans</name>
    <dbReference type="NCBI Taxonomy" id="1644129"/>
    <lineage>
        <taxon>Bacteria</taxon>
        <taxon>Bacillati</taxon>
        <taxon>Actinomycetota</taxon>
        <taxon>Actinomycetes</taxon>
        <taxon>Mycobacteriales</taxon>
        <taxon>Nocardiaceae</taxon>
        <taxon>Prescottella</taxon>
    </lineage>
</organism>
<evidence type="ECO:0000313" key="8">
    <source>
        <dbReference type="Proteomes" id="UP000286208"/>
    </source>
</evidence>
<dbReference type="Gene3D" id="3.40.50.1820">
    <property type="entry name" value="alpha/beta hydrolase"/>
    <property type="match status" value="1"/>
</dbReference>
<feature type="domain" description="AB hydrolase-1" evidence="5">
    <location>
        <begin position="93"/>
        <end position="260"/>
    </location>
</feature>
<dbReference type="AlphaFoldDB" id="A0A438BBB0"/>
<comment type="similarity">
    <text evidence="1">Belongs to the peptidase S33 family.</text>
</comment>
<dbReference type="RefSeq" id="WP_127917447.1">
    <property type="nucleotide sequence ID" value="NZ_RKLP01000009.1"/>
</dbReference>
<reference evidence="7 8" key="1">
    <citation type="submission" date="2018-11" db="EMBL/GenBank/DDBJ databases">
        <title>Rhodococcus spongicola sp. nov. and Rhodococcus xishaensis sp. nov. from marine sponges.</title>
        <authorList>
            <person name="Li L."/>
            <person name="Lin H.W."/>
        </authorList>
    </citation>
    <scope>NUCLEOTIDE SEQUENCE [LARGE SCALE GENOMIC DNA]</scope>
    <source>
        <strain evidence="7 8">CCTCC AB2014297</strain>
    </source>
</reference>
<feature type="compositionally biased region" description="Acidic residues" evidence="4">
    <location>
        <begin position="287"/>
        <end position="300"/>
    </location>
</feature>
<protein>
    <submittedName>
        <fullName evidence="7">Alpha/beta fold hydrolase</fullName>
    </submittedName>
</protein>
<keyword evidence="2" id="KW-0732">Signal</keyword>
<evidence type="ECO:0000256" key="2">
    <source>
        <dbReference type="ARBA" id="ARBA00022729"/>
    </source>
</evidence>
<accession>A0A438BBB0</accession>
<dbReference type="InterPro" id="IPR029058">
    <property type="entry name" value="AB_hydrolase_fold"/>
</dbReference>
<sequence length="445" mass="45407">MRVRRTAALLGAAALGAVTLSGCSTSGVRESVAVAWEPCTDLAAYVTDLGIEPGVVDRLQCASVGVPLDYTDPDGRTVELALSRVVGTDPAAPTLFVNPGGPGVEGRSMAATVASELGLGGTVVGIDLRGIGSSTGVTCDAPDVPATRDDASLAAYGGAIAAANRDCVDLDPDLLASLTTATAARDLDRVRQALGLDTVDFLGVSWGTVLGAELQSRFPEHLHRVVLDSMDYTGDSATEALRTLAAADPDVPRDTVPDTAVLGVEGAENDGGATPDEPDVPPGDAPAPDDNDSPLDPETTDFLERSFDATAGTAYICNSLDPVGDTAGQLAAHRALNVELGRDPQRRIEFPADSDVPGVSLCSGWPLPAEPTAVANTGTDLLVIGHRVETVTPYGWALDAHAAMGGRLLTIEDGVHGSTVGSSCGGLVTDFLASGELSENDCTPS</sequence>
<name>A0A438BBB0_9NOCA</name>
<dbReference type="SUPFAM" id="SSF53474">
    <property type="entry name" value="alpha/beta-Hydrolases"/>
    <property type="match status" value="1"/>
</dbReference>
<dbReference type="GO" id="GO:0016787">
    <property type="term" value="F:hydrolase activity"/>
    <property type="evidence" value="ECO:0007669"/>
    <property type="project" value="UniProtKB-KW"/>
</dbReference>
<evidence type="ECO:0000256" key="3">
    <source>
        <dbReference type="ARBA" id="ARBA00022801"/>
    </source>
</evidence>
<dbReference type="PANTHER" id="PTHR43248:SF29">
    <property type="entry name" value="TRIPEPTIDYL AMINOPEPTIDASE"/>
    <property type="match status" value="1"/>
</dbReference>
<evidence type="ECO:0000259" key="6">
    <source>
        <dbReference type="Pfam" id="PF08386"/>
    </source>
</evidence>
<dbReference type="Pfam" id="PF00561">
    <property type="entry name" value="Abhydrolase_1"/>
    <property type="match status" value="1"/>
</dbReference>
<dbReference type="Proteomes" id="UP000286208">
    <property type="component" value="Unassembled WGS sequence"/>
</dbReference>
<feature type="domain" description="Peptidase S33 tripeptidyl aminopeptidase-like C-terminal" evidence="6">
    <location>
        <begin position="360"/>
        <end position="441"/>
    </location>
</feature>
<gene>
    <name evidence="7" type="ORF">EGT67_17970</name>
</gene>
<keyword evidence="3 7" id="KW-0378">Hydrolase</keyword>
<dbReference type="InterPro" id="IPR000073">
    <property type="entry name" value="AB_hydrolase_1"/>
</dbReference>